<dbReference type="OrthoDB" id="3233661at2759"/>
<dbReference type="STRING" id="1314783.A0A165RPB5"/>
<feature type="transmembrane region" description="Helical" evidence="2">
    <location>
        <begin position="90"/>
        <end position="111"/>
    </location>
</feature>
<feature type="region of interest" description="Disordered" evidence="1">
    <location>
        <begin position="1"/>
        <end position="75"/>
    </location>
</feature>
<evidence type="ECO:0000256" key="2">
    <source>
        <dbReference type="SAM" id="Phobius"/>
    </source>
</evidence>
<keyword evidence="2" id="KW-0812">Transmembrane</keyword>
<organism evidence="3 4">
    <name type="scientific">Daedalea quercina L-15889</name>
    <dbReference type="NCBI Taxonomy" id="1314783"/>
    <lineage>
        <taxon>Eukaryota</taxon>
        <taxon>Fungi</taxon>
        <taxon>Dikarya</taxon>
        <taxon>Basidiomycota</taxon>
        <taxon>Agaricomycotina</taxon>
        <taxon>Agaricomycetes</taxon>
        <taxon>Polyporales</taxon>
        <taxon>Fomitopsis</taxon>
    </lineage>
</organism>
<protein>
    <recommendedName>
        <fullName evidence="5">Transmembrane protein</fullName>
    </recommendedName>
</protein>
<sequence length="539" mass="57744">MIILDDSEDPFNPEKLLSDPRAVHRPATPTPSLPSYEISQSQAQALQCPPEELEAQATPQEEEEEEDQQSSEKVKRTCWPKNIHRRFRRALLYALVVYFFLTVAVAVPILVVKLRHHASEHTQFSPKGSSGISLISDSVSSIPPSLAAGCNAWTEQTSFSSSLSYDVPLNDLVFLQSNVSYQSDPSTLQDISGTLSVGVNADPNAREGVVSVTMGYSDTSLKDQTSVCLMNFSNSSGLYLYVPSNLSSSDSLTFNVTFLFPQAPPLYILEFITLLPHFDQYFASLSYWVNFDKVTLGGPRSQVNVASIDAAALEVRTALAGIQGSFNVTESLVLETVSAPIDVNVTLYNPGNAGPTFLDVSTGNAPLNASVCLYLPPDADSSNMPNFMTRFETFNAPLMVVVDHAAESAPGILRLRAESSVGSALVAVDSAYSGTFDVSTTFAAADVFSNNVDSLEQLSQVDLSYLEGDMSITATGTTKADAVEAGRTLIFDSVQSSRIAGWVGVPPRPSLGPSPKHFGKQGGIEVISTLSPAALVLGA</sequence>
<proteinExistence type="predicted"/>
<feature type="compositionally biased region" description="Acidic residues" evidence="1">
    <location>
        <begin position="1"/>
        <end position="11"/>
    </location>
</feature>
<gene>
    <name evidence="3" type="ORF">DAEQUDRAFT_810261</name>
</gene>
<reference evidence="3 4" key="1">
    <citation type="journal article" date="2016" name="Mol. Biol. Evol.">
        <title>Comparative Genomics of Early-Diverging Mushroom-Forming Fungi Provides Insights into the Origins of Lignocellulose Decay Capabilities.</title>
        <authorList>
            <person name="Nagy L.G."/>
            <person name="Riley R."/>
            <person name="Tritt A."/>
            <person name="Adam C."/>
            <person name="Daum C."/>
            <person name="Floudas D."/>
            <person name="Sun H."/>
            <person name="Yadav J.S."/>
            <person name="Pangilinan J."/>
            <person name="Larsson K.H."/>
            <person name="Matsuura K."/>
            <person name="Barry K."/>
            <person name="Labutti K."/>
            <person name="Kuo R."/>
            <person name="Ohm R.A."/>
            <person name="Bhattacharya S.S."/>
            <person name="Shirouzu T."/>
            <person name="Yoshinaga Y."/>
            <person name="Martin F.M."/>
            <person name="Grigoriev I.V."/>
            <person name="Hibbett D.S."/>
        </authorList>
    </citation>
    <scope>NUCLEOTIDE SEQUENCE [LARGE SCALE GENOMIC DNA]</scope>
    <source>
        <strain evidence="3 4">L-15889</strain>
    </source>
</reference>
<name>A0A165RPB5_9APHY</name>
<feature type="compositionally biased region" description="Acidic residues" evidence="1">
    <location>
        <begin position="60"/>
        <end position="69"/>
    </location>
</feature>
<accession>A0A165RPB5</accession>
<evidence type="ECO:0008006" key="5">
    <source>
        <dbReference type="Google" id="ProtNLM"/>
    </source>
</evidence>
<dbReference type="EMBL" id="KV429048">
    <property type="protein sequence ID" value="KZT70999.1"/>
    <property type="molecule type" value="Genomic_DNA"/>
</dbReference>
<dbReference type="AlphaFoldDB" id="A0A165RPB5"/>
<evidence type="ECO:0000313" key="3">
    <source>
        <dbReference type="EMBL" id="KZT70999.1"/>
    </source>
</evidence>
<evidence type="ECO:0000313" key="4">
    <source>
        <dbReference type="Proteomes" id="UP000076727"/>
    </source>
</evidence>
<keyword evidence="4" id="KW-1185">Reference proteome</keyword>
<keyword evidence="2" id="KW-1133">Transmembrane helix</keyword>
<evidence type="ECO:0000256" key="1">
    <source>
        <dbReference type="SAM" id="MobiDB-lite"/>
    </source>
</evidence>
<keyword evidence="2" id="KW-0472">Membrane</keyword>
<dbReference type="Proteomes" id="UP000076727">
    <property type="component" value="Unassembled WGS sequence"/>
</dbReference>